<keyword evidence="2" id="KW-0815">Transposition</keyword>
<feature type="domain" description="Cas12f1-like TNB" evidence="6">
    <location>
        <begin position="316"/>
        <end position="383"/>
    </location>
</feature>
<keyword evidence="3" id="KW-0238">DNA-binding</keyword>
<dbReference type="EMBL" id="AZCZ01000036">
    <property type="protein sequence ID" value="KRK35347.1"/>
    <property type="molecule type" value="Genomic_DNA"/>
</dbReference>
<keyword evidence="4" id="KW-0233">DNA recombination</keyword>
<organism evidence="7 8">
    <name type="scientific">Levilactobacillus parabrevis ATCC 53295</name>
    <dbReference type="NCBI Taxonomy" id="1267003"/>
    <lineage>
        <taxon>Bacteria</taxon>
        <taxon>Bacillati</taxon>
        <taxon>Bacillota</taxon>
        <taxon>Bacilli</taxon>
        <taxon>Lactobacillales</taxon>
        <taxon>Lactobacillaceae</taxon>
        <taxon>Levilactobacillus</taxon>
    </lineage>
</organism>
<dbReference type="AlphaFoldDB" id="A0A0R1GSE3"/>
<accession>A0A0R1GSE3</accession>
<evidence type="ECO:0000313" key="8">
    <source>
        <dbReference type="Proteomes" id="UP000051176"/>
    </source>
</evidence>
<dbReference type="OrthoDB" id="4278026at2"/>
<feature type="domain" description="Probable transposase IS891/IS1136/IS1341" evidence="5">
    <location>
        <begin position="197"/>
        <end position="283"/>
    </location>
</feature>
<dbReference type="Pfam" id="PF01385">
    <property type="entry name" value="OrfB_IS605"/>
    <property type="match status" value="1"/>
</dbReference>
<dbReference type="Proteomes" id="UP000051176">
    <property type="component" value="Unassembled WGS sequence"/>
</dbReference>
<sequence length="406" mass="47833">MAKLGRTIKLRLYPDNNQSADLLAMSREYQRLANSVSQWIFDHDFPLSWLKINHQLYQVLRQKSQLNSQMVQSVFRTVAAQYKTVQEQMKQHPYRYKNEDNKWIQVPRDLTWLVKPIHFRRPQVDLVRQRNYSFVDEMKQISITTLGKRTKMCFTDKGFEDYFRGDWKLGTAKLVYNHGKWFLHIGVTKQVSDFDAKESPTIVGIDRGLRFLATTFDSAGKTLFFDGRKVLCKRKKFLETRRQLQRKGTKSSKKKLKRLAQRENRWMTDVNHWLAKTLVAAYGSHTLFVLENLTHVTFNTDDLPKSLRNSHRSWAFFQLESFLTYKAQTIQSTVVKVNPAFTSQRCPKCGLVEKTNRHHETHEYWCKQCQYRCNDDRLGAMNIKKLGQDWLSGVKHPKITKLTAIG</sequence>
<evidence type="ECO:0000259" key="5">
    <source>
        <dbReference type="Pfam" id="PF01385"/>
    </source>
</evidence>
<evidence type="ECO:0000313" key="7">
    <source>
        <dbReference type="EMBL" id="KRK35347.1"/>
    </source>
</evidence>
<gene>
    <name evidence="7" type="ORF">FD07_GL001414</name>
</gene>
<dbReference type="GO" id="GO:0032196">
    <property type="term" value="P:transposition"/>
    <property type="evidence" value="ECO:0007669"/>
    <property type="project" value="UniProtKB-KW"/>
</dbReference>
<dbReference type="InterPro" id="IPR010095">
    <property type="entry name" value="Cas12f1-like_TNB"/>
</dbReference>
<evidence type="ECO:0000256" key="1">
    <source>
        <dbReference type="ARBA" id="ARBA00008761"/>
    </source>
</evidence>
<evidence type="ECO:0000256" key="4">
    <source>
        <dbReference type="ARBA" id="ARBA00023172"/>
    </source>
</evidence>
<evidence type="ECO:0000256" key="2">
    <source>
        <dbReference type="ARBA" id="ARBA00022578"/>
    </source>
</evidence>
<dbReference type="InterPro" id="IPR001959">
    <property type="entry name" value="Transposase"/>
</dbReference>
<dbReference type="NCBIfam" id="NF040570">
    <property type="entry name" value="guided_TnpB"/>
    <property type="match status" value="1"/>
</dbReference>
<dbReference type="RefSeq" id="WP_020090114.1">
    <property type="nucleotide sequence ID" value="NZ_AZCZ01000036.1"/>
</dbReference>
<dbReference type="Pfam" id="PF07282">
    <property type="entry name" value="Cas12f1-like_TNB"/>
    <property type="match status" value="1"/>
</dbReference>
<dbReference type="PATRIC" id="fig|1267003.4.peg.1495"/>
<dbReference type="STRING" id="357278.IV61_GL001509"/>
<dbReference type="NCBIfam" id="TIGR01766">
    <property type="entry name" value="IS200/IS605 family accessory protein TnpB-like domain"/>
    <property type="match status" value="1"/>
</dbReference>
<dbReference type="GO" id="GO:0006310">
    <property type="term" value="P:DNA recombination"/>
    <property type="evidence" value="ECO:0007669"/>
    <property type="project" value="UniProtKB-KW"/>
</dbReference>
<comment type="caution">
    <text evidence="7">The sequence shown here is derived from an EMBL/GenBank/DDBJ whole genome shotgun (WGS) entry which is preliminary data.</text>
</comment>
<reference evidence="7 8" key="1">
    <citation type="journal article" date="2015" name="Genome Announc.">
        <title>Expanding the biotechnology potential of lactobacilli through comparative genomics of 213 strains and associated genera.</title>
        <authorList>
            <person name="Sun Z."/>
            <person name="Harris H.M."/>
            <person name="McCann A."/>
            <person name="Guo C."/>
            <person name="Argimon S."/>
            <person name="Zhang W."/>
            <person name="Yang X."/>
            <person name="Jeffery I.B."/>
            <person name="Cooney J.C."/>
            <person name="Kagawa T.F."/>
            <person name="Liu W."/>
            <person name="Song Y."/>
            <person name="Salvetti E."/>
            <person name="Wrobel A."/>
            <person name="Rasinkangas P."/>
            <person name="Parkhill J."/>
            <person name="Rea M.C."/>
            <person name="O'Sullivan O."/>
            <person name="Ritari J."/>
            <person name="Douillard F.P."/>
            <person name="Paul Ross R."/>
            <person name="Yang R."/>
            <person name="Briner A.E."/>
            <person name="Felis G.E."/>
            <person name="de Vos W.M."/>
            <person name="Barrangou R."/>
            <person name="Klaenhammer T.R."/>
            <person name="Caufield P.W."/>
            <person name="Cui Y."/>
            <person name="Zhang H."/>
            <person name="O'Toole P.W."/>
        </authorList>
    </citation>
    <scope>NUCLEOTIDE SEQUENCE [LARGE SCALE GENOMIC DNA]</scope>
    <source>
        <strain evidence="7 8">ATCC 53295</strain>
    </source>
</reference>
<evidence type="ECO:0000259" key="6">
    <source>
        <dbReference type="Pfam" id="PF07282"/>
    </source>
</evidence>
<evidence type="ECO:0000256" key="3">
    <source>
        <dbReference type="ARBA" id="ARBA00023125"/>
    </source>
</evidence>
<dbReference type="eggNOG" id="COG0675">
    <property type="taxonomic scope" value="Bacteria"/>
</dbReference>
<protein>
    <submittedName>
        <fullName evidence="7">Transposase</fullName>
    </submittedName>
</protein>
<proteinExistence type="inferred from homology"/>
<keyword evidence="8" id="KW-1185">Reference proteome</keyword>
<dbReference type="GO" id="GO:0003677">
    <property type="term" value="F:DNA binding"/>
    <property type="evidence" value="ECO:0007669"/>
    <property type="project" value="UniProtKB-KW"/>
</dbReference>
<comment type="similarity">
    <text evidence="1">In the C-terminal section; belongs to the transposase 35 family.</text>
</comment>
<name>A0A0R1GSE3_9LACO</name>